<dbReference type="Proteomes" id="UP001489004">
    <property type="component" value="Unassembled WGS sequence"/>
</dbReference>
<keyword evidence="4" id="KW-1185">Reference proteome</keyword>
<dbReference type="GO" id="GO:0045047">
    <property type="term" value="P:protein targeting to ER"/>
    <property type="evidence" value="ECO:0007669"/>
    <property type="project" value="InterPro"/>
</dbReference>
<dbReference type="PANTHER" id="PTHR28112">
    <property type="entry name" value="SRP-INDEPENDENT TARGETING PROTEIN 3"/>
    <property type="match status" value="1"/>
</dbReference>
<reference evidence="3 4" key="1">
    <citation type="journal article" date="2024" name="Nat. Commun.">
        <title>Phylogenomics reveals the evolutionary origins of lichenization in chlorophyte algae.</title>
        <authorList>
            <person name="Puginier C."/>
            <person name="Libourel C."/>
            <person name="Otte J."/>
            <person name="Skaloud P."/>
            <person name="Haon M."/>
            <person name="Grisel S."/>
            <person name="Petersen M."/>
            <person name="Berrin J.G."/>
            <person name="Delaux P.M."/>
            <person name="Dal Grande F."/>
            <person name="Keller J."/>
        </authorList>
    </citation>
    <scope>NUCLEOTIDE SEQUENCE [LARGE SCALE GENOMIC DNA]</scope>
    <source>
        <strain evidence="3 4">SAG 2043</strain>
    </source>
</reference>
<dbReference type="GO" id="GO:0005739">
    <property type="term" value="C:mitochondrion"/>
    <property type="evidence" value="ECO:0007669"/>
    <property type="project" value="TreeGrafter"/>
</dbReference>
<comment type="caution">
    <text evidence="3">The sequence shown here is derived from an EMBL/GenBank/DDBJ whole genome shotgun (WGS) entry which is preliminary data.</text>
</comment>
<organism evidence="3 4">
    <name type="scientific">[Myrmecia] bisecta</name>
    <dbReference type="NCBI Taxonomy" id="41462"/>
    <lineage>
        <taxon>Eukaryota</taxon>
        <taxon>Viridiplantae</taxon>
        <taxon>Chlorophyta</taxon>
        <taxon>core chlorophytes</taxon>
        <taxon>Trebouxiophyceae</taxon>
        <taxon>Trebouxiales</taxon>
        <taxon>Trebouxiaceae</taxon>
        <taxon>Myrmecia</taxon>
    </lineage>
</organism>
<dbReference type="Pfam" id="PF10032">
    <property type="entry name" value="Pho88"/>
    <property type="match status" value="1"/>
</dbReference>
<accession>A0AAW1PZI2</accession>
<feature type="transmembrane region" description="Helical" evidence="2">
    <location>
        <begin position="29"/>
        <end position="47"/>
    </location>
</feature>
<evidence type="ECO:0000256" key="1">
    <source>
        <dbReference type="SAM" id="MobiDB-lite"/>
    </source>
</evidence>
<keyword evidence="2" id="KW-0812">Transmembrane</keyword>
<dbReference type="GO" id="GO:0005783">
    <property type="term" value="C:endoplasmic reticulum"/>
    <property type="evidence" value="ECO:0007669"/>
    <property type="project" value="InterPro"/>
</dbReference>
<protein>
    <submittedName>
        <fullName evidence="3">Uncharacterized protein</fullName>
    </submittedName>
</protein>
<dbReference type="InterPro" id="IPR012098">
    <property type="entry name" value="SND3_fun"/>
</dbReference>
<evidence type="ECO:0000313" key="3">
    <source>
        <dbReference type="EMBL" id="KAK9814806.1"/>
    </source>
</evidence>
<keyword evidence="2" id="KW-1133">Transmembrane helix</keyword>
<keyword evidence="2" id="KW-0472">Membrane</keyword>
<evidence type="ECO:0000313" key="4">
    <source>
        <dbReference type="Proteomes" id="UP001489004"/>
    </source>
</evidence>
<feature type="region of interest" description="Disordered" evidence="1">
    <location>
        <begin position="157"/>
        <end position="201"/>
    </location>
</feature>
<proteinExistence type="predicted"/>
<dbReference type="EMBL" id="JALJOR010000007">
    <property type="protein sequence ID" value="KAK9814806.1"/>
    <property type="molecule type" value="Genomic_DNA"/>
</dbReference>
<evidence type="ECO:0000256" key="2">
    <source>
        <dbReference type="SAM" id="Phobius"/>
    </source>
</evidence>
<dbReference type="PANTHER" id="PTHR28112:SF1">
    <property type="entry name" value="SRP-INDEPENDENT TARGETING PROTEIN 3"/>
    <property type="match status" value="1"/>
</dbReference>
<sequence>MKASMFAAPAVMMLYSKFGKDITEPQILAGYGTAVALVLAALAYIYLKVQASNDRGEVTVKVKKANGTTETENKTVAEYDAGEVRNQLIKVVMGTAIVGALYYYKGVLQALVIQAVMLPLNLFEAGIFKVHVLGEPAAGKLARPFKEDNPFAAFTEAQTAAKEKADEPVADTPASEDGSEAPKAAGKTAFSASEIGVAKRR</sequence>
<gene>
    <name evidence="3" type="ORF">WJX72_011852</name>
</gene>
<name>A0AAW1PZI2_9CHLO</name>
<dbReference type="AlphaFoldDB" id="A0AAW1PZI2"/>